<evidence type="ECO:0000313" key="1">
    <source>
        <dbReference type="EMBL" id="DAE20859.1"/>
    </source>
</evidence>
<name>A0A8S5QPY6_9CAUD</name>
<dbReference type="EMBL" id="BK015702">
    <property type="protein sequence ID" value="DAE20859.1"/>
    <property type="molecule type" value="Genomic_DNA"/>
</dbReference>
<protein>
    <submittedName>
        <fullName evidence="1">Uncharacterized protein</fullName>
    </submittedName>
</protein>
<reference evidence="1" key="1">
    <citation type="journal article" date="2021" name="Proc. Natl. Acad. Sci. U.S.A.">
        <title>A Catalog of Tens of Thousands of Viruses from Human Metagenomes Reveals Hidden Associations with Chronic Diseases.</title>
        <authorList>
            <person name="Tisza M.J."/>
            <person name="Buck C.B."/>
        </authorList>
    </citation>
    <scope>NUCLEOTIDE SEQUENCE</scope>
    <source>
        <strain evidence="1">CtWhx86</strain>
    </source>
</reference>
<accession>A0A8S5QPY6</accession>
<organism evidence="1">
    <name type="scientific">Siphoviridae sp. ctWhx86</name>
    <dbReference type="NCBI Taxonomy" id="2826362"/>
    <lineage>
        <taxon>Viruses</taxon>
        <taxon>Duplodnaviria</taxon>
        <taxon>Heunggongvirae</taxon>
        <taxon>Uroviricota</taxon>
        <taxon>Caudoviricetes</taxon>
    </lineage>
</organism>
<sequence>MRVFSPSQDISLELPLPINILYNSLHYIRSLMNCYISLCRLDYILFL</sequence>
<proteinExistence type="predicted"/>